<dbReference type="PANTHER" id="PTHR33112:SF10">
    <property type="entry name" value="TOL"/>
    <property type="match status" value="1"/>
</dbReference>
<name>A0A6A6HKX7_VIRVR</name>
<gene>
    <name evidence="2" type="ORF">EV356DRAFT_573209</name>
</gene>
<keyword evidence="3" id="KW-1185">Reference proteome</keyword>
<dbReference type="Proteomes" id="UP000800092">
    <property type="component" value="Unassembled WGS sequence"/>
</dbReference>
<reference evidence="2" key="1">
    <citation type="journal article" date="2020" name="Stud. Mycol.">
        <title>101 Dothideomycetes genomes: a test case for predicting lifestyles and emergence of pathogens.</title>
        <authorList>
            <person name="Haridas S."/>
            <person name="Albert R."/>
            <person name="Binder M."/>
            <person name="Bloem J."/>
            <person name="Labutti K."/>
            <person name="Salamov A."/>
            <person name="Andreopoulos B."/>
            <person name="Baker S."/>
            <person name="Barry K."/>
            <person name="Bills G."/>
            <person name="Bluhm B."/>
            <person name="Cannon C."/>
            <person name="Castanera R."/>
            <person name="Culley D."/>
            <person name="Daum C."/>
            <person name="Ezra D."/>
            <person name="Gonzalez J."/>
            <person name="Henrissat B."/>
            <person name="Kuo A."/>
            <person name="Liang C."/>
            <person name="Lipzen A."/>
            <person name="Lutzoni F."/>
            <person name="Magnuson J."/>
            <person name="Mondo S."/>
            <person name="Nolan M."/>
            <person name="Ohm R."/>
            <person name="Pangilinan J."/>
            <person name="Park H.-J."/>
            <person name="Ramirez L."/>
            <person name="Alfaro M."/>
            <person name="Sun H."/>
            <person name="Tritt A."/>
            <person name="Yoshinaga Y."/>
            <person name="Zwiers L.-H."/>
            <person name="Turgeon B."/>
            <person name="Goodwin S."/>
            <person name="Spatafora J."/>
            <person name="Crous P."/>
            <person name="Grigoriev I."/>
        </authorList>
    </citation>
    <scope>NUCLEOTIDE SEQUENCE</scope>
    <source>
        <strain evidence="2">Tuck. ex Michener</strain>
    </source>
</reference>
<dbReference type="OrthoDB" id="5362512at2759"/>
<evidence type="ECO:0000313" key="2">
    <source>
        <dbReference type="EMBL" id="KAF2238621.1"/>
    </source>
</evidence>
<sequence>MICQVCTRMLRAHSGKQWRGTYDLFFDHQISLTELVLSYEKSCCFCRVILSEVKKLGRILGDADDALPGERKVLTCAGISPISGWSDTFRLDFKLYNSDTRLGTFILIRSDKLKPPTRTPIHQNTKSEEVFQLAKRWLSTCRETHNRCKKTDNKDSLHTDPKFTPKRLVDLHGLKDKGPKKEIKVKVILTEEWGERQEHNCDYITLSHRWGGHIGVRLQDSNKAQYESEGIDFDELPKTFRDAMELTTMLGLSYIWIDSLCIIQHNREDWLSQSILMDKIYGSAYCNISATASKDSHGGLFFNRNPENLWEDDVYLSTSSVSDDANPATTQRCTVIDPTFWDRQVDSAPVNTRGWVLQERLIAPRVLHFCRDQIAWECSELQAAECHPDGLPDFQVVSGSIVQRRKVKGLDPDIDGRKLREARKDLHSSTKNRQLLSLSHYLANDLGFAVQFHEMDRRVSILDVDRNLIPEIYAYELWKHVVEQYSSMDLTRESDKLIAFSGIAQVMARRIDRQYIAGMWREHLESQLLWYVNDQFQDGRFKYASRRSHDYRAPSFSWAAIDSPSGITYGEITDRDLLISISKVEVIPEEDNDYFGLLKAGLLTLKANNLREVQMEIIASNDTIRFGWRFMEDVLYQEIEKEGMAGRGVKRPYSNVYLDSPVDDDDILNTTRQIFCLPAASSDDYLLCLLLKLLEPQEVSAFEQELASFDQKLPSFKRIGLAKVAPYDKVIQTRLKEQPERLDKKIDRAPARVLSRLREGLEQEKGYKIQIF</sequence>
<feature type="domain" description="Heterokaryon incompatibility" evidence="1">
    <location>
        <begin position="203"/>
        <end position="359"/>
    </location>
</feature>
<evidence type="ECO:0000259" key="1">
    <source>
        <dbReference type="Pfam" id="PF06985"/>
    </source>
</evidence>
<dbReference type="EMBL" id="ML991775">
    <property type="protein sequence ID" value="KAF2238621.1"/>
    <property type="molecule type" value="Genomic_DNA"/>
</dbReference>
<evidence type="ECO:0000313" key="3">
    <source>
        <dbReference type="Proteomes" id="UP000800092"/>
    </source>
</evidence>
<organism evidence="2 3">
    <name type="scientific">Viridothelium virens</name>
    <name type="common">Speckled blister lichen</name>
    <name type="synonym">Trypethelium virens</name>
    <dbReference type="NCBI Taxonomy" id="1048519"/>
    <lineage>
        <taxon>Eukaryota</taxon>
        <taxon>Fungi</taxon>
        <taxon>Dikarya</taxon>
        <taxon>Ascomycota</taxon>
        <taxon>Pezizomycotina</taxon>
        <taxon>Dothideomycetes</taxon>
        <taxon>Dothideomycetes incertae sedis</taxon>
        <taxon>Trypetheliales</taxon>
        <taxon>Trypetheliaceae</taxon>
        <taxon>Viridothelium</taxon>
    </lineage>
</organism>
<accession>A0A6A6HKX7</accession>
<dbReference type="Pfam" id="PF06985">
    <property type="entry name" value="HET"/>
    <property type="match status" value="1"/>
</dbReference>
<dbReference type="PANTHER" id="PTHR33112">
    <property type="entry name" value="DOMAIN PROTEIN, PUTATIVE-RELATED"/>
    <property type="match status" value="1"/>
</dbReference>
<dbReference type="InterPro" id="IPR010730">
    <property type="entry name" value="HET"/>
</dbReference>
<proteinExistence type="predicted"/>
<dbReference type="AlphaFoldDB" id="A0A6A6HKX7"/>
<protein>
    <submittedName>
        <fullName evidence="2">HET-domain-containing protein</fullName>
    </submittedName>
</protein>